<dbReference type="PANTHER" id="PTHR24305:SF187">
    <property type="entry name" value="P450, PUTATIVE (EUROFUNG)-RELATED"/>
    <property type="match status" value="1"/>
</dbReference>
<comment type="caution">
    <text evidence="10">The sequence shown here is derived from an EMBL/GenBank/DDBJ whole genome shotgun (WGS) entry which is preliminary data.</text>
</comment>
<proteinExistence type="inferred from homology"/>
<dbReference type="Gene3D" id="1.10.630.10">
    <property type="entry name" value="Cytochrome P450"/>
    <property type="match status" value="1"/>
</dbReference>
<evidence type="ECO:0000256" key="9">
    <source>
        <dbReference type="SAM" id="Phobius"/>
    </source>
</evidence>
<reference evidence="10" key="1">
    <citation type="submission" date="2020-05" db="EMBL/GenBank/DDBJ databases">
        <title>Mycena genomes resolve the evolution of fungal bioluminescence.</title>
        <authorList>
            <person name="Tsai I.J."/>
        </authorList>
    </citation>
    <scope>NUCLEOTIDE SEQUENCE</scope>
    <source>
        <strain evidence="10">171206Taipei</strain>
    </source>
</reference>
<dbReference type="InterPro" id="IPR001128">
    <property type="entry name" value="Cyt_P450"/>
</dbReference>
<keyword evidence="8" id="KW-0349">Heme</keyword>
<keyword evidence="7" id="KW-0503">Monooxygenase</keyword>
<evidence type="ECO:0000256" key="5">
    <source>
        <dbReference type="ARBA" id="ARBA00023002"/>
    </source>
</evidence>
<dbReference type="RefSeq" id="XP_037223628.1">
    <property type="nucleotide sequence ID" value="XM_037360743.1"/>
</dbReference>
<comment type="similarity">
    <text evidence="3">Belongs to the cytochrome P450 family.</text>
</comment>
<evidence type="ECO:0000256" key="7">
    <source>
        <dbReference type="ARBA" id="ARBA00023033"/>
    </source>
</evidence>
<dbReference type="GO" id="GO:0005506">
    <property type="term" value="F:iron ion binding"/>
    <property type="evidence" value="ECO:0007669"/>
    <property type="project" value="InterPro"/>
</dbReference>
<evidence type="ECO:0008006" key="12">
    <source>
        <dbReference type="Google" id="ProtNLM"/>
    </source>
</evidence>
<evidence type="ECO:0000256" key="6">
    <source>
        <dbReference type="ARBA" id="ARBA00023004"/>
    </source>
</evidence>
<dbReference type="InterPro" id="IPR002401">
    <property type="entry name" value="Cyt_P450_E_grp-I"/>
</dbReference>
<feature type="binding site" description="axial binding residue" evidence="8">
    <location>
        <position position="490"/>
    </location>
    <ligand>
        <name>heme</name>
        <dbReference type="ChEBI" id="CHEBI:30413"/>
    </ligand>
    <ligandPart>
        <name>Fe</name>
        <dbReference type="ChEBI" id="CHEBI:18248"/>
    </ligandPart>
</feature>
<evidence type="ECO:0000313" key="10">
    <source>
        <dbReference type="EMBL" id="KAF7310178.1"/>
    </source>
</evidence>
<evidence type="ECO:0000256" key="4">
    <source>
        <dbReference type="ARBA" id="ARBA00022723"/>
    </source>
</evidence>
<evidence type="ECO:0000313" key="11">
    <source>
        <dbReference type="Proteomes" id="UP000636479"/>
    </source>
</evidence>
<dbReference type="PRINTS" id="PR00463">
    <property type="entry name" value="EP450I"/>
</dbReference>
<keyword evidence="5" id="KW-0560">Oxidoreductase</keyword>
<feature type="transmembrane region" description="Helical" evidence="9">
    <location>
        <begin position="36"/>
        <end position="55"/>
    </location>
</feature>
<keyword evidence="9" id="KW-0812">Transmembrane</keyword>
<keyword evidence="9" id="KW-1133">Transmembrane helix</keyword>
<dbReference type="Proteomes" id="UP000636479">
    <property type="component" value="Unassembled WGS sequence"/>
</dbReference>
<sequence>MADPTTNSHTLLLSAAALGLANHAYLHRYEPRTAHYPLLCLLLQPLLLLAPPFLYTLHSVLATTGVFFTTLALSTALYRLSPWHPLAHVPGPPLAKLSKLWGVRLQMSGARHLVLKHLHERYGDVVRIGPNEVSIATADAVKSVLGSGGLQKGQYYDVFGDESLGTASLIGLRGDTHAARRRIWNRGMSTASLRGFESTLSSRVRGLRDRLDDFAHKETPVDVSQWLMYFTADFMGDMAFGGGFELMRNGKDVDGTFSVIKMGVKVSSLMAQIPWIVPTVNLLPAVQSVRQFARQSAKRRMAAGPKGDKDLWYHLMDEEGHEKIKPTVPEVVLDGVLAIVAGSDTSAMTLSTFVWCMLTHPDVYARVQAEVDAVYPDRDGDALFEAERHDDLPFLTASLQETLRLYPPVPTGGARRVPAGPPRVIAGTHFPAGTQVVLPSYVVQRSPAHFFPGPETFAPARWLPSGAGADAGGVVDGAAFLAFSAGAANCAGKRLAWRELLMAASMLVRRYEMRWAAGLETEGEAWVDTMHDFYVTHAGRLMVQLRMRA</sequence>
<accession>A0A8H6T389</accession>
<dbReference type="SUPFAM" id="SSF48264">
    <property type="entry name" value="Cytochrome P450"/>
    <property type="match status" value="1"/>
</dbReference>
<comment type="pathway">
    <text evidence="2">Secondary metabolite biosynthesis.</text>
</comment>
<gene>
    <name evidence="10" type="ORF">MIND_00391400</name>
</gene>
<keyword evidence="6 8" id="KW-0408">Iron</keyword>
<dbReference type="AlphaFoldDB" id="A0A8H6T389"/>
<evidence type="ECO:0000256" key="2">
    <source>
        <dbReference type="ARBA" id="ARBA00005179"/>
    </source>
</evidence>
<dbReference type="InterPro" id="IPR050121">
    <property type="entry name" value="Cytochrome_P450_monoxygenase"/>
</dbReference>
<evidence type="ECO:0000256" key="3">
    <source>
        <dbReference type="ARBA" id="ARBA00010617"/>
    </source>
</evidence>
<dbReference type="GeneID" id="59343259"/>
<keyword evidence="9" id="KW-0472">Membrane</keyword>
<comment type="cofactor">
    <cofactor evidence="1 8">
        <name>heme</name>
        <dbReference type="ChEBI" id="CHEBI:30413"/>
    </cofactor>
</comment>
<dbReference type="GO" id="GO:0020037">
    <property type="term" value="F:heme binding"/>
    <property type="evidence" value="ECO:0007669"/>
    <property type="project" value="InterPro"/>
</dbReference>
<protein>
    <recommendedName>
        <fullName evidence="12">Cytochrome P450</fullName>
    </recommendedName>
</protein>
<evidence type="ECO:0000256" key="1">
    <source>
        <dbReference type="ARBA" id="ARBA00001971"/>
    </source>
</evidence>
<keyword evidence="11" id="KW-1185">Reference proteome</keyword>
<dbReference type="Pfam" id="PF00067">
    <property type="entry name" value="p450"/>
    <property type="match status" value="1"/>
</dbReference>
<keyword evidence="4 8" id="KW-0479">Metal-binding</keyword>
<dbReference type="EMBL" id="JACAZF010000003">
    <property type="protein sequence ID" value="KAF7310178.1"/>
    <property type="molecule type" value="Genomic_DNA"/>
</dbReference>
<dbReference type="GO" id="GO:0004497">
    <property type="term" value="F:monooxygenase activity"/>
    <property type="evidence" value="ECO:0007669"/>
    <property type="project" value="UniProtKB-KW"/>
</dbReference>
<dbReference type="PANTHER" id="PTHR24305">
    <property type="entry name" value="CYTOCHROME P450"/>
    <property type="match status" value="1"/>
</dbReference>
<evidence type="ECO:0000256" key="8">
    <source>
        <dbReference type="PIRSR" id="PIRSR602401-1"/>
    </source>
</evidence>
<name>A0A8H6T389_9AGAR</name>
<dbReference type="GO" id="GO:0016705">
    <property type="term" value="F:oxidoreductase activity, acting on paired donors, with incorporation or reduction of molecular oxygen"/>
    <property type="evidence" value="ECO:0007669"/>
    <property type="project" value="InterPro"/>
</dbReference>
<dbReference type="PRINTS" id="PR00385">
    <property type="entry name" value="P450"/>
</dbReference>
<dbReference type="OrthoDB" id="6692864at2759"/>
<organism evidence="10 11">
    <name type="scientific">Mycena indigotica</name>
    <dbReference type="NCBI Taxonomy" id="2126181"/>
    <lineage>
        <taxon>Eukaryota</taxon>
        <taxon>Fungi</taxon>
        <taxon>Dikarya</taxon>
        <taxon>Basidiomycota</taxon>
        <taxon>Agaricomycotina</taxon>
        <taxon>Agaricomycetes</taxon>
        <taxon>Agaricomycetidae</taxon>
        <taxon>Agaricales</taxon>
        <taxon>Marasmiineae</taxon>
        <taxon>Mycenaceae</taxon>
        <taxon>Mycena</taxon>
    </lineage>
</organism>
<dbReference type="InterPro" id="IPR036396">
    <property type="entry name" value="Cyt_P450_sf"/>
</dbReference>